<sequence>MSLLFGNDPQIISASRRTDIPAFYSQWFFNRLRDGYCRVQNPYRPELFKTVSLEAEDVAAIVFWTRYTASFREHIAELDQRGLNYFFHYTITGYPAHYEPGLPELQRTIEDFLRLSDHVGPDRVIWRYDPVMVTDATGLQWHSEHFARLAGALQQGTKSVIISFLQMYPHLSSRLSNSGCRAPSEDEKVWLAGEFSRIAEMFGLELKSCGRRDGVQFFEPGKCIDERYLRSVFSLELSGRKDRGQPEECRCIKSVDIGAYNSCLHGCRYCYAVRSFSAAHERFRRHRIDREWL</sequence>
<dbReference type="InterPro" id="IPR014998">
    <property type="entry name" value="DUF1848"/>
</dbReference>
<protein>
    <recommendedName>
        <fullName evidence="3">DUF1848 domain-containing protein</fullName>
    </recommendedName>
</protein>
<dbReference type="RefSeq" id="WP_012506420.1">
    <property type="nucleotide sequence ID" value="NC_011059.1"/>
</dbReference>
<accession>B4S4J1</accession>
<dbReference type="HOGENOM" id="CLU_069130_0_0_10"/>
<dbReference type="eggNOG" id="COG1533">
    <property type="taxonomic scope" value="Bacteria"/>
</dbReference>
<name>B4S4J1_PROA2</name>
<gene>
    <name evidence="1" type="ordered locus">Paes_1875</name>
</gene>
<proteinExistence type="predicted"/>
<evidence type="ECO:0000313" key="1">
    <source>
        <dbReference type="EMBL" id="ACF46887.1"/>
    </source>
</evidence>
<evidence type="ECO:0000313" key="2">
    <source>
        <dbReference type="Proteomes" id="UP000002725"/>
    </source>
</evidence>
<dbReference type="EMBL" id="CP001108">
    <property type="protein sequence ID" value="ACF46887.1"/>
    <property type="molecule type" value="Genomic_DNA"/>
</dbReference>
<dbReference type="STRING" id="290512.Paes_1875"/>
<dbReference type="Proteomes" id="UP000002725">
    <property type="component" value="Chromosome"/>
</dbReference>
<organism evidence="1 2">
    <name type="scientific">Prosthecochloris aestuarii (strain DSM 271 / SK 413)</name>
    <dbReference type="NCBI Taxonomy" id="290512"/>
    <lineage>
        <taxon>Bacteria</taxon>
        <taxon>Pseudomonadati</taxon>
        <taxon>Chlorobiota</taxon>
        <taxon>Chlorobiia</taxon>
        <taxon>Chlorobiales</taxon>
        <taxon>Chlorobiaceae</taxon>
        <taxon>Prosthecochloris</taxon>
    </lineage>
</organism>
<dbReference type="Pfam" id="PF08902">
    <property type="entry name" value="DUF1848"/>
    <property type="match status" value="1"/>
</dbReference>
<keyword evidence="2" id="KW-1185">Reference proteome</keyword>
<reference evidence="1" key="1">
    <citation type="submission" date="2008-06" db="EMBL/GenBank/DDBJ databases">
        <title>Complete sequence of chromosome of Prosthecochloris aestuarii DSM 271.</title>
        <authorList>
            <consortium name="US DOE Joint Genome Institute"/>
            <person name="Lucas S."/>
            <person name="Copeland A."/>
            <person name="Lapidus A."/>
            <person name="Glavina del Rio T."/>
            <person name="Dalin E."/>
            <person name="Tice H."/>
            <person name="Bruce D."/>
            <person name="Goodwin L."/>
            <person name="Pitluck S."/>
            <person name="Schmutz J."/>
            <person name="Larimer F."/>
            <person name="Land M."/>
            <person name="Hauser L."/>
            <person name="Kyrpides N."/>
            <person name="Anderson I."/>
            <person name="Liu Z."/>
            <person name="Li T."/>
            <person name="Zhao F."/>
            <person name="Overmann J."/>
            <person name="Bryant D.A."/>
            <person name="Richardson P."/>
        </authorList>
    </citation>
    <scope>NUCLEOTIDE SEQUENCE [LARGE SCALE GENOMIC DNA]</scope>
    <source>
        <strain evidence="1">DSM 271</strain>
    </source>
</reference>
<evidence type="ECO:0008006" key="3">
    <source>
        <dbReference type="Google" id="ProtNLM"/>
    </source>
</evidence>
<dbReference type="AlphaFoldDB" id="B4S4J1"/>
<dbReference type="KEGG" id="paa:Paes_1875"/>